<organism evidence="2 3">
    <name type="scientific">Sulfitobacter donghicola DSW-25 = KCTC 12864 = JCM 14565</name>
    <dbReference type="NCBI Taxonomy" id="1300350"/>
    <lineage>
        <taxon>Bacteria</taxon>
        <taxon>Pseudomonadati</taxon>
        <taxon>Pseudomonadota</taxon>
        <taxon>Alphaproteobacteria</taxon>
        <taxon>Rhodobacterales</taxon>
        <taxon>Roseobacteraceae</taxon>
        <taxon>Sulfitobacter</taxon>
    </lineage>
</organism>
<evidence type="ECO:0008006" key="4">
    <source>
        <dbReference type="Google" id="ProtNLM"/>
    </source>
</evidence>
<sequence length="103" mass="11492">MRSFTRPTLFRPALFLCMATLALSACDPAEFDPDPDVRRDARANRKCVAAIKEQTGDATAQINTTLPIVEVNQYIIDSPANQERWMCRTDDEGTPTQLYKLGG</sequence>
<keyword evidence="1" id="KW-0732">Signal</keyword>
<dbReference type="OrthoDB" id="7727637at2"/>
<protein>
    <recommendedName>
        <fullName evidence="4">Lipoprotein</fullName>
    </recommendedName>
</protein>
<proteinExistence type="predicted"/>
<feature type="signal peptide" evidence="1">
    <location>
        <begin position="1"/>
        <end position="24"/>
    </location>
</feature>
<dbReference type="Proteomes" id="UP000027734">
    <property type="component" value="Unassembled WGS sequence"/>
</dbReference>
<feature type="chain" id="PRO_5001689638" description="Lipoprotein" evidence="1">
    <location>
        <begin position="25"/>
        <end position="103"/>
    </location>
</feature>
<name>A0A073IES1_9RHOB</name>
<evidence type="ECO:0000313" key="3">
    <source>
        <dbReference type="Proteomes" id="UP000027734"/>
    </source>
</evidence>
<dbReference type="RefSeq" id="WP_025060520.1">
    <property type="nucleotide sequence ID" value="NZ_JAMC01000010.1"/>
</dbReference>
<reference evidence="2 3" key="1">
    <citation type="submission" date="2014-01" db="EMBL/GenBank/DDBJ databases">
        <title>Sulfitobacter donghicola JCM 14565 Genome Sequencing.</title>
        <authorList>
            <person name="Lai Q."/>
            <person name="Hong Z."/>
        </authorList>
    </citation>
    <scope>NUCLEOTIDE SEQUENCE [LARGE SCALE GENOMIC DNA]</scope>
    <source>
        <strain evidence="2 3">JCM 14565</strain>
    </source>
</reference>
<keyword evidence="3" id="KW-1185">Reference proteome</keyword>
<dbReference type="eggNOG" id="ENOG503436M">
    <property type="taxonomic scope" value="Bacteria"/>
</dbReference>
<dbReference type="AlphaFoldDB" id="A0A073IES1"/>
<accession>A0A073IES1</accession>
<dbReference type="PROSITE" id="PS51257">
    <property type="entry name" value="PROKAR_LIPOPROTEIN"/>
    <property type="match status" value="1"/>
</dbReference>
<comment type="caution">
    <text evidence="2">The sequence shown here is derived from an EMBL/GenBank/DDBJ whole genome shotgun (WGS) entry which is preliminary data.</text>
</comment>
<gene>
    <name evidence="2" type="ORF">DSW25_03970</name>
</gene>
<evidence type="ECO:0000256" key="1">
    <source>
        <dbReference type="SAM" id="SignalP"/>
    </source>
</evidence>
<dbReference type="EMBL" id="JAMC01000010">
    <property type="protein sequence ID" value="KEJ87981.1"/>
    <property type="molecule type" value="Genomic_DNA"/>
</dbReference>
<evidence type="ECO:0000313" key="2">
    <source>
        <dbReference type="EMBL" id="KEJ87981.1"/>
    </source>
</evidence>